<dbReference type="EMBL" id="JAERRB010000002">
    <property type="protein sequence ID" value="MBL0740820.1"/>
    <property type="molecule type" value="Genomic_DNA"/>
</dbReference>
<dbReference type="Proteomes" id="UP000613030">
    <property type="component" value="Unassembled WGS sequence"/>
</dbReference>
<dbReference type="PANTHER" id="PTHR37828">
    <property type="entry name" value="GSR2449 PROTEIN"/>
    <property type="match status" value="1"/>
</dbReference>
<sequence length="99" mass="11169">MFIIDLHYIVPLEQLDAHMPEHVAFLRKYYAQNVFVASGRKVPRTGGIILALASSKEDVEAIMAEDPFTLHGLAKITITEFLTSQYHPDLKRLVSSSKK</sequence>
<dbReference type="Gene3D" id="3.30.70.1060">
    <property type="entry name" value="Dimeric alpha+beta barrel"/>
    <property type="match status" value="1"/>
</dbReference>
<dbReference type="InterPro" id="IPR011008">
    <property type="entry name" value="Dimeric_a/b-barrel"/>
</dbReference>
<evidence type="ECO:0000256" key="1">
    <source>
        <dbReference type="ARBA" id="ARBA00007689"/>
    </source>
</evidence>
<dbReference type="Pfam" id="PF03795">
    <property type="entry name" value="YCII"/>
    <property type="match status" value="1"/>
</dbReference>
<evidence type="ECO:0000313" key="3">
    <source>
        <dbReference type="EMBL" id="MBL0740820.1"/>
    </source>
</evidence>
<keyword evidence="4" id="KW-1185">Reference proteome</keyword>
<name>A0ABS1KMY5_9BACT</name>
<evidence type="ECO:0000313" key="4">
    <source>
        <dbReference type="Proteomes" id="UP000613030"/>
    </source>
</evidence>
<proteinExistence type="inferred from homology"/>
<dbReference type="RefSeq" id="WP_202008196.1">
    <property type="nucleotide sequence ID" value="NZ_JAERRB010000002.1"/>
</dbReference>
<protein>
    <submittedName>
        <fullName evidence="3">GTP cyclohydrolase</fullName>
    </submittedName>
</protein>
<reference evidence="3 4" key="1">
    <citation type="submission" date="2021-01" db="EMBL/GenBank/DDBJ databases">
        <title>Chryseolinea sp. Jin1 Genome sequencing and assembly.</title>
        <authorList>
            <person name="Kim I."/>
        </authorList>
    </citation>
    <scope>NUCLEOTIDE SEQUENCE [LARGE SCALE GENOMIC DNA]</scope>
    <source>
        <strain evidence="3 4">Jin1</strain>
    </source>
</reference>
<comment type="caution">
    <text evidence="3">The sequence shown here is derived from an EMBL/GenBank/DDBJ whole genome shotgun (WGS) entry which is preliminary data.</text>
</comment>
<dbReference type="PANTHER" id="PTHR37828:SF1">
    <property type="entry name" value="YCII-RELATED DOMAIN-CONTAINING PROTEIN"/>
    <property type="match status" value="1"/>
</dbReference>
<dbReference type="SUPFAM" id="SSF54909">
    <property type="entry name" value="Dimeric alpha+beta barrel"/>
    <property type="match status" value="1"/>
</dbReference>
<evidence type="ECO:0000259" key="2">
    <source>
        <dbReference type="Pfam" id="PF03795"/>
    </source>
</evidence>
<comment type="similarity">
    <text evidence="1">Belongs to the YciI family.</text>
</comment>
<accession>A0ABS1KMY5</accession>
<dbReference type="InterPro" id="IPR005545">
    <property type="entry name" value="YCII"/>
</dbReference>
<organism evidence="3 4">
    <name type="scientific">Chryseolinea lacunae</name>
    <dbReference type="NCBI Taxonomy" id="2801331"/>
    <lineage>
        <taxon>Bacteria</taxon>
        <taxon>Pseudomonadati</taxon>
        <taxon>Bacteroidota</taxon>
        <taxon>Cytophagia</taxon>
        <taxon>Cytophagales</taxon>
        <taxon>Fulvivirgaceae</taxon>
        <taxon>Chryseolinea</taxon>
    </lineage>
</organism>
<gene>
    <name evidence="3" type="ORF">JI741_06295</name>
</gene>
<feature type="domain" description="YCII-related" evidence="2">
    <location>
        <begin position="1"/>
        <end position="81"/>
    </location>
</feature>